<feature type="domain" description="SpoVT-AbrB" evidence="8">
    <location>
        <begin position="85"/>
        <end position="128"/>
    </location>
</feature>
<comment type="similarity">
    <text evidence="7">Belongs to the MraZ family.</text>
</comment>
<reference evidence="9 10" key="1">
    <citation type="journal article" date="2015" name="Microbiome">
        <title>Genomic resolution of linkages in carbon, nitrogen, and sulfur cycling among widespread estuary sediment bacteria.</title>
        <authorList>
            <person name="Baker B.J."/>
            <person name="Lazar C.S."/>
            <person name="Teske A.P."/>
            <person name="Dick G.J."/>
        </authorList>
    </citation>
    <scope>NUCLEOTIDE SEQUENCE [LARGE SCALE GENOMIC DNA]</scope>
    <source>
        <strain evidence="9">SM23_42</strain>
    </source>
</reference>
<dbReference type="AlphaFoldDB" id="A0A0S8FT40"/>
<proteinExistence type="inferred from homology"/>
<dbReference type="PROSITE" id="PS51740">
    <property type="entry name" value="SPOVT_ABRB"/>
    <property type="match status" value="2"/>
</dbReference>
<gene>
    <name evidence="7" type="primary">mraZ</name>
    <name evidence="9" type="ORF">AMJ83_05425</name>
</gene>
<dbReference type="InterPro" id="IPR003444">
    <property type="entry name" value="MraZ"/>
</dbReference>
<keyword evidence="5 7" id="KW-0238">DNA-binding</keyword>
<dbReference type="GO" id="GO:0009295">
    <property type="term" value="C:nucleoid"/>
    <property type="evidence" value="ECO:0007669"/>
    <property type="project" value="UniProtKB-SubCell"/>
</dbReference>
<dbReference type="InterPro" id="IPR020603">
    <property type="entry name" value="MraZ_dom"/>
</dbReference>
<comment type="caution">
    <text evidence="9">The sequence shown here is derived from an EMBL/GenBank/DDBJ whole genome shotgun (WGS) entry which is preliminary data.</text>
</comment>
<dbReference type="HAMAP" id="MF_01008">
    <property type="entry name" value="MraZ"/>
    <property type="match status" value="1"/>
</dbReference>
<sequence length="160" mass="19078">MGNIRFRGFFTHILDDRKRLAIPSQFRNVLNHESEGRVILTPGYDREIAVYPLKIWEEIEDKELLSLSMDYLQSRRYRRHFTFGIKEDRLDAQGRILIPDFLLAHARVTKEVVIVGEINYIELWSPENYAVFGKEVEKFYSEDAEGIERLRRRKDENTSR</sequence>
<evidence type="ECO:0000256" key="3">
    <source>
        <dbReference type="ARBA" id="ARBA00022737"/>
    </source>
</evidence>
<evidence type="ECO:0000256" key="5">
    <source>
        <dbReference type="ARBA" id="ARBA00023125"/>
    </source>
</evidence>
<dbReference type="Gene3D" id="3.40.1550.20">
    <property type="entry name" value="Transcriptional regulator MraZ domain"/>
    <property type="match status" value="1"/>
</dbReference>
<dbReference type="Proteomes" id="UP000051373">
    <property type="component" value="Unassembled WGS sequence"/>
</dbReference>
<feature type="domain" description="SpoVT-AbrB" evidence="8">
    <location>
        <begin position="9"/>
        <end position="55"/>
    </location>
</feature>
<dbReference type="EMBL" id="LJUJ01000008">
    <property type="protein sequence ID" value="KPK63887.1"/>
    <property type="molecule type" value="Genomic_DNA"/>
</dbReference>
<dbReference type="CDD" id="cd16320">
    <property type="entry name" value="MraZ_N"/>
    <property type="match status" value="1"/>
</dbReference>
<evidence type="ECO:0000256" key="2">
    <source>
        <dbReference type="ARBA" id="ARBA00022490"/>
    </source>
</evidence>
<comment type="subunit">
    <text evidence="7">Forms oligomers.</text>
</comment>
<dbReference type="InterPro" id="IPR035644">
    <property type="entry name" value="MraZ_C"/>
</dbReference>
<keyword evidence="6 7" id="KW-0804">Transcription</keyword>
<dbReference type="CDD" id="cd16321">
    <property type="entry name" value="MraZ_C"/>
    <property type="match status" value="1"/>
</dbReference>
<dbReference type="InterPro" id="IPR007159">
    <property type="entry name" value="SpoVT-AbrB_dom"/>
</dbReference>
<dbReference type="Pfam" id="PF02381">
    <property type="entry name" value="MraZ"/>
    <property type="match status" value="2"/>
</dbReference>
<organism evidence="9 10">
    <name type="scientific">candidate division WOR_3 bacterium SM23_42</name>
    <dbReference type="NCBI Taxonomy" id="1703779"/>
    <lineage>
        <taxon>Bacteria</taxon>
        <taxon>Bacteria division WOR-3</taxon>
    </lineage>
</organism>
<comment type="subcellular location">
    <subcellularLocation>
        <location evidence="7">Cytoplasm</location>
        <location evidence="7">Nucleoid</location>
    </subcellularLocation>
</comment>
<accession>A0A0S8FT40</accession>
<evidence type="ECO:0000256" key="7">
    <source>
        <dbReference type="HAMAP-Rule" id="MF_01008"/>
    </source>
</evidence>
<dbReference type="SUPFAM" id="SSF89447">
    <property type="entry name" value="AbrB/MazE/MraZ-like"/>
    <property type="match status" value="1"/>
</dbReference>
<keyword evidence="2 7" id="KW-0963">Cytoplasm</keyword>
<dbReference type="GO" id="GO:0005737">
    <property type="term" value="C:cytoplasm"/>
    <property type="evidence" value="ECO:0007669"/>
    <property type="project" value="UniProtKB-UniRule"/>
</dbReference>
<evidence type="ECO:0000313" key="9">
    <source>
        <dbReference type="EMBL" id="KPK63887.1"/>
    </source>
</evidence>
<protein>
    <recommendedName>
        <fullName evidence="1 7">Transcriptional regulator MraZ</fullName>
    </recommendedName>
</protein>
<name>A0A0S8FT40_UNCW3</name>
<dbReference type="GO" id="GO:2000143">
    <property type="term" value="P:negative regulation of DNA-templated transcription initiation"/>
    <property type="evidence" value="ECO:0007669"/>
    <property type="project" value="TreeGrafter"/>
</dbReference>
<evidence type="ECO:0000256" key="4">
    <source>
        <dbReference type="ARBA" id="ARBA00023015"/>
    </source>
</evidence>
<keyword evidence="4 7" id="KW-0805">Transcription regulation</keyword>
<dbReference type="GO" id="GO:0000976">
    <property type="term" value="F:transcription cis-regulatory region binding"/>
    <property type="evidence" value="ECO:0007669"/>
    <property type="project" value="TreeGrafter"/>
</dbReference>
<dbReference type="PANTHER" id="PTHR34701">
    <property type="entry name" value="TRANSCRIPTIONAL REGULATOR MRAZ"/>
    <property type="match status" value="1"/>
</dbReference>
<dbReference type="GO" id="GO:0003700">
    <property type="term" value="F:DNA-binding transcription factor activity"/>
    <property type="evidence" value="ECO:0007669"/>
    <property type="project" value="UniProtKB-UniRule"/>
</dbReference>
<dbReference type="InterPro" id="IPR035642">
    <property type="entry name" value="MraZ_N"/>
</dbReference>
<keyword evidence="3" id="KW-0677">Repeat</keyword>
<evidence type="ECO:0000313" key="10">
    <source>
        <dbReference type="Proteomes" id="UP000051373"/>
    </source>
</evidence>
<dbReference type="InterPro" id="IPR037914">
    <property type="entry name" value="SpoVT-AbrB_sf"/>
</dbReference>
<evidence type="ECO:0000259" key="8">
    <source>
        <dbReference type="PROSITE" id="PS51740"/>
    </source>
</evidence>
<evidence type="ECO:0000256" key="6">
    <source>
        <dbReference type="ARBA" id="ARBA00023163"/>
    </source>
</evidence>
<dbReference type="InterPro" id="IPR038619">
    <property type="entry name" value="MraZ_sf"/>
</dbReference>
<dbReference type="STRING" id="1703779.AMJ83_05425"/>
<dbReference type="PANTHER" id="PTHR34701:SF1">
    <property type="entry name" value="TRANSCRIPTIONAL REGULATOR MRAZ"/>
    <property type="match status" value="1"/>
</dbReference>
<evidence type="ECO:0000256" key="1">
    <source>
        <dbReference type="ARBA" id="ARBA00013860"/>
    </source>
</evidence>